<accession>A0AAE1QWF3</accession>
<name>A0AAE1QWF3_9SOLA</name>
<keyword evidence="2" id="KW-1185">Reference proteome</keyword>
<organism evidence="1 2">
    <name type="scientific">Anisodus tanguticus</name>
    <dbReference type="NCBI Taxonomy" id="243964"/>
    <lineage>
        <taxon>Eukaryota</taxon>
        <taxon>Viridiplantae</taxon>
        <taxon>Streptophyta</taxon>
        <taxon>Embryophyta</taxon>
        <taxon>Tracheophyta</taxon>
        <taxon>Spermatophyta</taxon>
        <taxon>Magnoliopsida</taxon>
        <taxon>eudicotyledons</taxon>
        <taxon>Gunneridae</taxon>
        <taxon>Pentapetalae</taxon>
        <taxon>asterids</taxon>
        <taxon>lamiids</taxon>
        <taxon>Solanales</taxon>
        <taxon>Solanaceae</taxon>
        <taxon>Solanoideae</taxon>
        <taxon>Hyoscyameae</taxon>
        <taxon>Anisodus</taxon>
    </lineage>
</organism>
<dbReference type="Proteomes" id="UP001291623">
    <property type="component" value="Unassembled WGS sequence"/>
</dbReference>
<gene>
    <name evidence="1" type="ORF">RND71_041845</name>
</gene>
<comment type="caution">
    <text evidence="1">The sequence shown here is derived from an EMBL/GenBank/DDBJ whole genome shotgun (WGS) entry which is preliminary data.</text>
</comment>
<reference evidence="1" key="1">
    <citation type="submission" date="2023-12" db="EMBL/GenBank/DDBJ databases">
        <title>Genome assembly of Anisodus tanguticus.</title>
        <authorList>
            <person name="Wang Y.-J."/>
        </authorList>
    </citation>
    <scope>NUCLEOTIDE SEQUENCE</scope>
    <source>
        <strain evidence="1">KB-2021</strain>
        <tissue evidence="1">Leaf</tissue>
    </source>
</reference>
<evidence type="ECO:0000313" key="1">
    <source>
        <dbReference type="EMBL" id="KAK4340383.1"/>
    </source>
</evidence>
<evidence type="ECO:0000313" key="2">
    <source>
        <dbReference type="Proteomes" id="UP001291623"/>
    </source>
</evidence>
<dbReference type="AlphaFoldDB" id="A0AAE1QWF3"/>
<sequence>MVKNELKIHSLNRNIFKMEMMMITTKKGFEDKDEDEVMMEIIIPHLLKGMTILWEGCSRYGLCVID</sequence>
<dbReference type="EMBL" id="JAVYJV010000023">
    <property type="protein sequence ID" value="KAK4340383.1"/>
    <property type="molecule type" value="Genomic_DNA"/>
</dbReference>
<protein>
    <submittedName>
        <fullName evidence="1">Uncharacterized protein</fullName>
    </submittedName>
</protein>
<proteinExistence type="predicted"/>